<keyword evidence="3" id="KW-1185">Reference proteome</keyword>
<dbReference type="EMBL" id="JBHMDG010000005">
    <property type="protein sequence ID" value="MFB9312297.1"/>
    <property type="molecule type" value="Genomic_DNA"/>
</dbReference>
<comment type="caution">
    <text evidence="2">The sequence shown here is derived from an EMBL/GenBank/DDBJ whole genome shotgun (WGS) entry which is preliminary data.</text>
</comment>
<feature type="compositionally biased region" description="Polar residues" evidence="1">
    <location>
        <begin position="26"/>
        <end position="35"/>
    </location>
</feature>
<accession>A0ABV5K6D1</accession>
<proteinExistence type="predicted"/>
<sequence length="347" mass="38533">MFAPEPWHPARPGLYRPGRLDPSGETGPTRSQSQGKHVRRTSRGLYLPAWVEQSTPQRIVEASMVMIGGHAITGWAALHWRRARWFTGIDPHGMPRPVEIVISTHDIRPRDGLFLSGEAVHVELRGEVDGVRMVDPRVAVSYLMRYAPSTRAAARELSMAAYDDIVSIEEMSEFLTPGQNALTGVPQARAAVPLATENCWSPPELDLVMTWVLDAGRPMPLCNAPLFDLSGRHVATPDVFDPVAGVAGEYEGAVHLDRAVRAGDVRREGVLRAHGVEVVTMVADDRHAPGAFVARLADAYRRAERSPAADRRWTVTPPRWWVPTTTVDQRRALTPDQRARFLRYRAS</sequence>
<dbReference type="RefSeq" id="WP_140008379.1">
    <property type="nucleotide sequence ID" value="NZ_JBHMDG010000005.1"/>
</dbReference>
<evidence type="ECO:0000256" key="1">
    <source>
        <dbReference type="SAM" id="MobiDB-lite"/>
    </source>
</evidence>
<organism evidence="2 3">
    <name type="scientific">Nocardioides plantarum</name>
    <dbReference type="NCBI Taxonomy" id="29299"/>
    <lineage>
        <taxon>Bacteria</taxon>
        <taxon>Bacillati</taxon>
        <taxon>Actinomycetota</taxon>
        <taxon>Actinomycetes</taxon>
        <taxon>Propionibacteriales</taxon>
        <taxon>Nocardioidaceae</taxon>
        <taxon>Nocardioides</taxon>
    </lineage>
</organism>
<evidence type="ECO:0000313" key="2">
    <source>
        <dbReference type="EMBL" id="MFB9312297.1"/>
    </source>
</evidence>
<protein>
    <submittedName>
        <fullName evidence="2">Uncharacterized protein</fullName>
    </submittedName>
</protein>
<feature type="region of interest" description="Disordered" evidence="1">
    <location>
        <begin position="11"/>
        <end position="40"/>
    </location>
</feature>
<reference evidence="2 3" key="1">
    <citation type="submission" date="2024-09" db="EMBL/GenBank/DDBJ databases">
        <authorList>
            <person name="Sun Q."/>
            <person name="Mori K."/>
        </authorList>
    </citation>
    <scope>NUCLEOTIDE SEQUENCE [LARGE SCALE GENOMIC DNA]</scope>
    <source>
        <strain evidence="2 3">JCM 9626</strain>
    </source>
</reference>
<dbReference type="Proteomes" id="UP001589750">
    <property type="component" value="Unassembled WGS sequence"/>
</dbReference>
<gene>
    <name evidence="2" type="ORF">ACFFRI_04510</name>
</gene>
<name>A0ABV5K6D1_9ACTN</name>
<evidence type="ECO:0000313" key="3">
    <source>
        <dbReference type="Proteomes" id="UP001589750"/>
    </source>
</evidence>